<keyword evidence="1" id="KW-0472">Membrane</keyword>
<feature type="transmembrane region" description="Helical" evidence="1">
    <location>
        <begin position="227"/>
        <end position="245"/>
    </location>
</feature>
<evidence type="ECO:0000313" key="3">
    <source>
        <dbReference type="Proteomes" id="UP001320544"/>
    </source>
</evidence>
<protein>
    <submittedName>
        <fullName evidence="2">Dimethyl sulfoxide reductase subunit C</fullName>
    </submittedName>
</protein>
<sequence length="285" mass="29855">MTSGFDELSLAVFTTLAPGGVIAFICMALALLKPGIDEQEETKLNRYLAIPIAVALIGFIASATHLGTPANALHVFSGIGRSPLSNEVLSAVAFLFLAGSYWMMAFKERFPKPLARIWIAAAVAAGILFIAMTSLAYSVNTVPTWNTVFTPVNLVFSALFAGPVLSLFAMACADFDSRGAGIALVALAAIALVAGSAALFMHEATLSGIANNEITAAQLVPEYLATIWAHVAIGSAGIACAAASLKKTVSRRGVFALRLVACLLVFAAVFATRADFYFLHMTVGF</sequence>
<feature type="transmembrane region" description="Helical" evidence="1">
    <location>
        <begin position="180"/>
        <end position="201"/>
    </location>
</feature>
<feature type="transmembrane region" description="Helical" evidence="1">
    <location>
        <begin position="151"/>
        <end position="173"/>
    </location>
</feature>
<organism evidence="2 3">
    <name type="scientific">Raoultibacter timonensis</name>
    <dbReference type="NCBI Taxonomy" id="1907662"/>
    <lineage>
        <taxon>Bacteria</taxon>
        <taxon>Bacillati</taxon>
        <taxon>Actinomycetota</taxon>
        <taxon>Coriobacteriia</taxon>
        <taxon>Eggerthellales</taxon>
        <taxon>Eggerthellaceae</taxon>
        <taxon>Raoultibacter</taxon>
    </lineage>
</organism>
<dbReference type="EMBL" id="AP025564">
    <property type="protein sequence ID" value="BDE95330.1"/>
    <property type="molecule type" value="Genomic_DNA"/>
</dbReference>
<dbReference type="RefSeq" id="WP_244411740.1">
    <property type="nucleotide sequence ID" value="NZ_AP025564.1"/>
</dbReference>
<evidence type="ECO:0000256" key="1">
    <source>
        <dbReference type="SAM" id="Phobius"/>
    </source>
</evidence>
<keyword evidence="1" id="KW-0812">Transmembrane</keyword>
<dbReference type="PANTHER" id="PTHR38095">
    <property type="entry name" value="ANAEROBIC DIMETHYL SULFOXIDE REDUCTASE CHAIN YNFH"/>
    <property type="match status" value="1"/>
</dbReference>
<name>A0ABN6ME26_9ACTN</name>
<gene>
    <name evidence="2" type="primary">dmsC</name>
    <name evidence="2" type="ORF">CE91St30_06630</name>
</gene>
<dbReference type="InterPro" id="IPR007059">
    <property type="entry name" value="DmsC"/>
</dbReference>
<accession>A0ABN6ME26</accession>
<dbReference type="PANTHER" id="PTHR38095:SF2">
    <property type="entry name" value="ANAEROBIC DIMETHYL SULFOXIDE REDUCTASE CHAIN C"/>
    <property type="match status" value="1"/>
</dbReference>
<feature type="transmembrane region" description="Helical" evidence="1">
    <location>
        <begin position="44"/>
        <end position="68"/>
    </location>
</feature>
<feature type="transmembrane region" description="Helical" evidence="1">
    <location>
        <begin position="12"/>
        <end position="32"/>
    </location>
</feature>
<feature type="transmembrane region" description="Helical" evidence="1">
    <location>
        <begin position="88"/>
        <end position="105"/>
    </location>
</feature>
<keyword evidence="1" id="KW-1133">Transmembrane helix</keyword>
<feature type="transmembrane region" description="Helical" evidence="1">
    <location>
        <begin position="117"/>
        <end position="139"/>
    </location>
</feature>
<keyword evidence="3" id="KW-1185">Reference proteome</keyword>
<dbReference type="Pfam" id="PF04976">
    <property type="entry name" value="DmsC"/>
    <property type="match status" value="1"/>
</dbReference>
<proteinExistence type="predicted"/>
<reference evidence="2 3" key="1">
    <citation type="submission" date="2022-01" db="EMBL/GenBank/DDBJ databases">
        <title>Novel bile acid biosynthetic pathways are enriched in the microbiome of centenarians.</title>
        <authorList>
            <person name="Sato Y."/>
            <person name="Atarashi K."/>
            <person name="Plichta R.D."/>
            <person name="Arai Y."/>
            <person name="Sasajima S."/>
            <person name="Kearney M.S."/>
            <person name="Suda W."/>
            <person name="Takeshita K."/>
            <person name="Sasaki T."/>
            <person name="Okamoto S."/>
            <person name="Skelly N.A."/>
            <person name="Okamura Y."/>
            <person name="Vlamakis H."/>
            <person name="Li Y."/>
            <person name="Tanoue T."/>
            <person name="Takei H."/>
            <person name="Nittono H."/>
            <person name="Narushima S."/>
            <person name="Irie J."/>
            <person name="Itoh H."/>
            <person name="Moriya K."/>
            <person name="Sugiura Y."/>
            <person name="Suematsu M."/>
            <person name="Moritoki N."/>
            <person name="Shibata S."/>
            <person name="Littman R.D."/>
            <person name="Fischbach A.M."/>
            <person name="Uwamino Y."/>
            <person name="Inoue T."/>
            <person name="Honda A."/>
            <person name="Hattori M."/>
            <person name="Murai T."/>
            <person name="Xavier J.R."/>
            <person name="Hirose N."/>
            <person name="Honda K."/>
        </authorList>
    </citation>
    <scope>NUCLEOTIDE SEQUENCE [LARGE SCALE GENOMIC DNA]</scope>
    <source>
        <strain evidence="2 3">CE91-St30</strain>
    </source>
</reference>
<dbReference type="Proteomes" id="UP001320544">
    <property type="component" value="Chromosome"/>
</dbReference>
<evidence type="ECO:0000313" key="2">
    <source>
        <dbReference type="EMBL" id="BDE95330.1"/>
    </source>
</evidence>
<feature type="transmembrane region" description="Helical" evidence="1">
    <location>
        <begin position="257"/>
        <end position="279"/>
    </location>
</feature>